<feature type="region of interest" description="Disordered" evidence="1">
    <location>
        <begin position="369"/>
        <end position="425"/>
    </location>
</feature>
<name>A0AAD4QAS7_9AGAM</name>
<feature type="region of interest" description="Disordered" evidence="1">
    <location>
        <begin position="322"/>
        <end position="354"/>
    </location>
</feature>
<dbReference type="EMBL" id="JAKELL010000008">
    <property type="protein sequence ID" value="KAH8996894.1"/>
    <property type="molecule type" value="Genomic_DNA"/>
</dbReference>
<dbReference type="InterPro" id="IPR000210">
    <property type="entry name" value="BTB/POZ_dom"/>
</dbReference>
<evidence type="ECO:0000313" key="3">
    <source>
        <dbReference type="EMBL" id="KAH8996894.1"/>
    </source>
</evidence>
<evidence type="ECO:0000313" key="4">
    <source>
        <dbReference type="Proteomes" id="UP001201163"/>
    </source>
</evidence>
<dbReference type="CDD" id="cd18186">
    <property type="entry name" value="BTB_POZ_ZBTB_KLHL-like"/>
    <property type="match status" value="1"/>
</dbReference>
<dbReference type="AlphaFoldDB" id="A0AAD4QAS7"/>
<dbReference type="InterPro" id="IPR011333">
    <property type="entry name" value="SKP1/BTB/POZ_sf"/>
</dbReference>
<dbReference type="PROSITE" id="PS50097">
    <property type="entry name" value="BTB"/>
    <property type="match status" value="1"/>
</dbReference>
<organism evidence="3 4">
    <name type="scientific">Lactarius akahatsu</name>
    <dbReference type="NCBI Taxonomy" id="416441"/>
    <lineage>
        <taxon>Eukaryota</taxon>
        <taxon>Fungi</taxon>
        <taxon>Dikarya</taxon>
        <taxon>Basidiomycota</taxon>
        <taxon>Agaricomycotina</taxon>
        <taxon>Agaricomycetes</taxon>
        <taxon>Russulales</taxon>
        <taxon>Russulaceae</taxon>
        <taxon>Lactarius</taxon>
    </lineage>
</organism>
<comment type="caution">
    <text evidence="3">The sequence shown here is derived from an EMBL/GenBank/DDBJ whole genome shotgun (WGS) entry which is preliminary data.</text>
</comment>
<dbReference type="Pfam" id="PF00651">
    <property type="entry name" value="BTB"/>
    <property type="match status" value="1"/>
</dbReference>
<feature type="domain" description="BTB" evidence="2">
    <location>
        <begin position="82"/>
        <end position="152"/>
    </location>
</feature>
<accession>A0AAD4QAS7</accession>
<dbReference type="Proteomes" id="UP001201163">
    <property type="component" value="Unassembled WGS sequence"/>
</dbReference>
<evidence type="ECO:0000256" key="1">
    <source>
        <dbReference type="SAM" id="MobiDB-lite"/>
    </source>
</evidence>
<keyword evidence="4" id="KW-1185">Reference proteome</keyword>
<protein>
    <recommendedName>
        <fullName evidence="2">BTB domain-containing protein</fullName>
    </recommendedName>
</protein>
<feature type="compositionally biased region" description="Basic and acidic residues" evidence="1">
    <location>
        <begin position="382"/>
        <end position="393"/>
    </location>
</feature>
<dbReference type="SUPFAM" id="SSF54695">
    <property type="entry name" value="POZ domain"/>
    <property type="match status" value="1"/>
</dbReference>
<evidence type="ECO:0000259" key="2">
    <source>
        <dbReference type="PROSITE" id="PS50097"/>
    </source>
</evidence>
<proteinExistence type="predicted"/>
<sequence>MAPHIVTWGLDKDKRSISPVPSTVGSIVSIESMTSDPSIISHSVPEVSRRSTDFMRYKVPPDVHLAVDSPFVRHEKYFFQDGNITFLIDGTLYCVHRYFFSRDSEYFSNRLTQLGIRKHEALSIIISLGDVERKDFEAFLSVIYPDDFEGHALSYEEWKSVLHLSTRWGFASLRRLALGSIEPPTPFDQLLLARAYSVDHWLLPALSALCERTVPLSLSEVRQMSIEDVVLVTTVREDIRHHALQVDPAEIPHCIEAAQAGMVAIAAASARGKAEAPSNSPSSSGSESSTGSTAAFAAKYNYKLDDAAAEVEDDDDATTAVAISPMDMRRPGKDGGVGQLANPVPIRPAERSASRATWGKILVVPSPTHSVQPHLPGWGPDSGHHHESHDPSAWRRLRVKTSRRFNPGSDRSALAGDALSDEERD</sequence>
<reference evidence="3" key="1">
    <citation type="submission" date="2022-01" db="EMBL/GenBank/DDBJ databases">
        <title>Comparative genomics reveals a dynamic genome evolution in the ectomycorrhizal milk-cap (Lactarius) mushrooms.</title>
        <authorList>
            <consortium name="DOE Joint Genome Institute"/>
            <person name="Lebreton A."/>
            <person name="Tang N."/>
            <person name="Kuo A."/>
            <person name="LaButti K."/>
            <person name="Drula E."/>
            <person name="Barry K."/>
            <person name="Clum A."/>
            <person name="Lipzen A."/>
            <person name="Mousain D."/>
            <person name="Ng V."/>
            <person name="Wang R."/>
            <person name="Wang X."/>
            <person name="Dai Y."/>
            <person name="Henrissat B."/>
            <person name="Grigoriev I.V."/>
            <person name="Guerin-Laguette A."/>
            <person name="Yu F."/>
            <person name="Martin F.M."/>
        </authorList>
    </citation>
    <scope>NUCLEOTIDE SEQUENCE</scope>
    <source>
        <strain evidence="3">QP</strain>
    </source>
</reference>
<gene>
    <name evidence="3" type="ORF">EDB92DRAFT_1842645</name>
</gene>
<dbReference type="Gene3D" id="3.30.710.10">
    <property type="entry name" value="Potassium Channel Kv1.1, Chain A"/>
    <property type="match status" value="1"/>
</dbReference>